<dbReference type="Proteomes" id="UP000039046">
    <property type="component" value="Unassembled WGS sequence"/>
</dbReference>
<dbReference type="SMART" id="SM00974">
    <property type="entry name" value="T5orf172"/>
    <property type="match status" value="1"/>
</dbReference>
<dbReference type="HOGENOM" id="CLU_406080_0_0_1"/>
<dbReference type="Pfam" id="PF10544">
    <property type="entry name" value="T5orf172"/>
    <property type="match status" value="1"/>
</dbReference>
<evidence type="ECO:0000256" key="1">
    <source>
        <dbReference type="SAM" id="MobiDB-lite"/>
    </source>
</evidence>
<keyword evidence="4" id="KW-1185">Reference proteome</keyword>
<accession>A0A0A1T5G3</accession>
<reference evidence="3 4" key="1">
    <citation type="journal article" date="2015" name="Genome Announc.">
        <title>Draft Genome Sequence and Gene Annotation of the Entomopathogenic Fungus Verticillium hemipterigenum.</title>
        <authorList>
            <person name="Horn F."/>
            <person name="Habel A."/>
            <person name="Scharf D.H."/>
            <person name="Dworschak J."/>
            <person name="Brakhage A.A."/>
            <person name="Guthke R."/>
            <person name="Hertweck C."/>
            <person name="Linde J."/>
        </authorList>
    </citation>
    <scope>NUCLEOTIDE SEQUENCE [LARGE SCALE GENOMIC DNA]</scope>
</reference>
<dbReference type="InterPro" id="IPR053006">
    <property type="entry name" value="Meiosis_regulatory"/>
</dbReference>
<dbReference type="EMBL" id="CDHN01000003">
    <property type="protein sequence ID" value="CEJ90049.1"/>
    <property type="molecule type" value="Genomic_DNA"/>
</dbReference>
<name>A0A0A1T5G3_9HYPO</name>
<dbReference type="PANTHER" id="PTHR28094">
    <property type="entry name" value="MEIOTICALLY UP-REGULATED GENE 113 PROTEIN"/>
    <property type="match status" value="1"/>
</dbReference>
<organism evidence="3 4">
    <name type="scientific">[Torrubiella] hemipterigena</name>
    <dbReference type="NCBI Taxonomy" id="1531966"/>
    <lineage>
        <taxon>Eukaryota</taxon>
        <taxon>Fungi</taxon>
        <taxon>Dikarya</taxon>
        <taxon>Ascomycota</taxon>
        <taxon>Pezizomycotina</taxon>
        <taxon>Sordariomycetes</taxon>
        <taxon>Hypocreomycetidae</taxon>
        <taxon>Hypocreales</taxon>
        <taxon>Clavicipitaceae</taxon>
        <taxon>Clavicipitaceae incertae sedis</taxon>
        <taxon>'Torrubiella' clade</taxon>
    </lineage>
</organism>
<evidence type="ECO:0000313" key="4">
    <source>
        <dbReference type="Proteomes" id="UP000039046"/>
    </source>
</evidence>
<feature type="region of interest" description="Disordered" evidence="1">
    <location>
        <begin position="625"/>
        <end position="644"/>
    </location>
</feature>
<evidence type="ECO:0000259" key="2">
    <source>
        <dbReference type="SMART" id="SM00974"/>
    </source>
</evidence>
<feature type="region of interest" description="Disordered" evidence="1">
    <location>
        <begin position="232"/>
        <end position="251"/>
    </location>
</feature>
<feature type="compositionally biased region" description="Low complexity" evidence="1">
    <location>
        <begin position="232"/>
        <end position="241"/>
    </location>
</feature>
<proteinExistence type="predicted"/>
<evidence type="ECO:0000313" key="3">
    <source>
        <dbReference type="EMBL" id="CEJ90049.1"/>
    </source>
</evidence>
<gene>
    <name evidence="3" type="ORF">VHEMI05858</name>
</gene>
<dbReference type="OrthoDB" id="4719713at2759"/>
<sequence>MLLSSCWKSVSNFPSLMHPRLPFKKRTLFDAMYWPRARHDVHEWWHSCMHTEGKLSARRRISLSSKCAPLPFAIFGFLVSTSSPIEAVAISVPLSACWFIYLLNLAAYQLNSYLSVYMPPETMRHLVFEEISQSMGTPWLFESPDEKQFDTCRAITAKTNVRCPNRTYAAKEKRGAQARTQWQSFATLHHATILDEPLFEALQSYVTLIHCGKHVKIASRIFKEWRDSRTMVSESETVETSSQDDLSREENPAYDDVQIDENDEVEERTMDHVAKVASSEKVDCHVSVTEIVQGNITMTPDTHDFGEAKPTAVSRKQVEEVDLLITAGVATLQITDVTEHEEKVQVENNGNITMQSSDVHVVKSTHTETFPELGTTKLQRVNSLRDDSSIFREMHKPLKGHDLKEGVVYILKMNGRDDMYKVGWTEGTAIKRHGDSGNCYAINTQIVYESKERFYGAYRVEKLVKTILRRSNLIVKDCIHCGKGHTEWFRVAWVEVWKTMWLMETLVKLPGYTEKDGEMRLSEEAYGLIESMSKFDMGKLELAMESTAASQDDDTGLSSEIPAPTAETVQDRDMPLQSIESSINTRQTRGHKTRAAQRIGQKSGIVMGKMAKGAMDLLAYTRRTMSAEPDQDDGDETGRRRSLKSIAQGWNAQKVMEQFLTDFRQEFQNTMAGGKKE</sequence>
<feature type="domain" description="Bacteriophage T5 Orf172 DNA-binding" evidence="2">
    <location>
        <begin position="414"/>
        <end position="503"/>
    </location>
</feature>
<dbReference type="AlphaFoldDB" id="A0A0A1T5G3"/>
<protein>
    <recommendedName>
        <fullName evidence="2">Bacteriophage T5 Orf172 DNA-binding domain-containing protein</fullName>
    </recommendedName>
</protein>
<dbReference type="InterPro" id="IPR018306">
    <property type="entry name" value="Phage_T5_Orf172_DNA-bd"/>
</dbReference>
<dbReference type="PANTHER" id="PTHR28094:SF1">
    <property type="entry name" value="MEIOTICALLY UP-REGULATED GENE 113 PROTEIN"/>
    <property type="match status" value="1"/>
</dbReference>